<keyword evidence="3" id="KW-1185">Reference proteome</keyword>
<dbReference type="Proteomes" id="UP000019384">
    <property type="component" value="Unassembled WGS sequence"/>
</dbReference>
<dbReference type="Gene3D" id="2.130.10.10">
    <property type="entry name" value="YVTN repeat-like/Quinoprotein amine dehydrogenase"/>
    <property type="match status" value="3"/>
</dbReference>
<dbReference type="HOGENOM" id="CLU_272155_0_0_1"/>
<dbReference type="OrthoDB" id="4080238at2759"/>
<dbReference type="EMBL" id="HG793126">
    <property type="protein sequence ID" value="CDK25796.1"/>
    <property type="molecule type" value="Genomic_DNA"/>
</dbReference>
<dbReference type="InterPro" id="IPR015943">
    <property type="entry name" value="WD40/YVTN_repeat-like_dom_sf"/>
</dbReference>
<sequence>MIFTTRKGATYVEETKIPSPMIVRFIQGFKVPKTQRRRTPRDEDIYTAIINYRSRYFETQTWDGHLRPPTDSLDPFDDEDLDELIKMTTERGTSGEAQDIQENDEDSRLEDQHTPEDHTEIMVHVRPTSISLDNPDHQIQFNCNIRSTAVLPYDEHSDRLLVTLSTGQLFILKVISNENFENDYHFSVIDQLWQTPHTMIKAGAPDGFKFPVSFRPRTNDIGRDVLAHSNGLIFASTSYEGLIRFHRISTKLGIDSPVEKYFNYDVNGTIVDYCFIEPIDDKLLTHAMFAVLYQPNNSSILSLRLLELYADAPFEKVETAFSPVLLNNQTEIPYFMVPLKNTQGFLYVTKNVVTFMGVSFLISHGGKDNVWTGLYEYGADDEVPHPVSYHVPRTPIPAEGLEYPIDSLVRMDQILIADSQGQVFAVEVFLNTGRSDWSIRSTKLFKFYKPFAAFSLEIADDMYTFDYACSAGTSASLLCEIRKGSLKPALKLQSYPNWANVSDVITVPPLKLKTAALPTNEELWCLTSCGSKSGLWNLKRGFKAAKHTVDDTNQPMTRMFKVSATDYCFCSVESSQIMRFDLGSFFPVWPKGDPLYKPTIFCGPFSSTSDRVVWVTENGIRLFDSDTYENLEEFETPYTITMCHAAEGFLLIHYETSERRPGTELFKLEGNSLRPYTLNLSHGQLGDVSFMKILQFGGEPFIVIGNYEDNVLVFQVNETEKAMISIQRLDIPTLISNGSTVSQRGFKIPSDAYVHEYGTCKGVFPRHEMIRREHDRQISQPVTGLDESHFRDRESIDHIDVEDIPLLGVEGPSSGELVIGSRNGFACLVRFTPIEGKFVIVDVQSFQLGDKAVEFVDTGSQVVYAISRNIWKFELSSTLLPLPVVIQERFSKSTYNGVFFNADHYSLHGSLLTVRSRGVIELLSVDNYQSTFSKQIRLKTGGSKVMYMPLWGIFVILTPQERNRGDSIEKLLFVDHVTQAVMNGSFTGDERSPNGLFELDENPRCMSQWDQLVTDDDGVITGTHVHLVIGCEVIGANTGMVKVVDIRRIKNSRQFDVSEDEDSKKSHDFVMVTHLTSWKCSEGPVTAIAQIPNSGEIIYSCGKQLFIFHYNSQTKRMVRSFDKQKFTSNVIGITVNEREEILISLEDDSVVLFHWTPRAGTFEKVAGDTTSRQVMSKALSFEADQMVVVADKVHSTITALTRDGDLLQPDFTTSLPFIPRLEKCTFKPLWYKEHQSEPEPQFDKDDMELESSKSYVDRRFLACGVDGEVRVYSSTPIHPPKYWVFDREEDRTSLQDQLRYQTQENYYSVRYDHYTKYASVI</sequence>
<gene>
    <name evidence="2" type="ORF">KUCA_T00001766001</name>
</gene>
<dbReference type="SUPFAM" id="SSF50978">
    <property type="entry name" value="WD40 repeat-like"/>
    <property type="match status" value="2"/>
</dbReference>
<feature type="region of interest" description="Disordered" evidence="1">
    <location>
        <begin position="88"/>
        <end position="115"/>
    </location>
</feature>
<feature type="compositionally biased region" description="Acidic residues" evidence="1">
    <location>
        <begin position="99"/>
        <end position="108"/>
    </location>
</feature>
<dbReference type="GeneID" id="34519195"/>
<dbReference type="STRING" id="1382522.W6MI49"/>
<accession>W6MI49</accession>
<proteinExistence type="predicted"/>
<reference evidence="2" key="2">
    <citation type="submission" date="2014-02" db="EMBL/GenBank/DDBJ databases">
        <title>Complete DNA sequence of /Kuraishia capsulata/ illustrates novel genomic features among budding yeasts (/Saccharomycotina/).</title>
        <authorList>
            <person name="Morales L."/>
            <person name="Noel B."/>
            <person name="Porcel B."/>
            <person name="Marcet-Houben M."/>
            <person name="Hullo M-F."/>
            <person name="Sacerdot C."/>
            <person name="Tekaia F."/>
            <person name="Leh-Louis V."/>
            <person name="Despons L."/>
            <person name="Khanna V."/>
            <person name="Aury J-M."/>
            <person name="Barbe V."/>
            <person name="Couloux A."/>
            <person name="Labadie K."/>
            <person name="Pelletier E."/>
            <person name="Souciet J-L."/>
            <person name="Boekhout T."/>
            <person name="Gabaldon T."/>
            <person name="Wincker P."/>
            <person name="Dujon B."/>
        </authorList>
    </citation>
    <scope>NUCLEOTIDE SEQUENCE</scope>
    <source>
        <strain evidence="2">CBS 1993</strain>
    </source>
</reference>
<dbReference type="RefSeq" id="XP_022457807.1">
    <property type="nucleotide sequence ID" value="XM_022603980.1"/>
</dbReference>
<evidence type="ECO:0000313" key="3">
    <source>
        <dbReference type="Proteomes" id="UP000019384"/>
    </source>
</evidence>
<dbReference type="InterPro" id="IPR036322">
    <property type="entry name" value="WD40_repeat_dom_sf"/>
</dbReference>
<protein>
    <submittedName>
        <fullName evidence="2">Uncharacterized protein</fullName>
    </submittedName>
</protein>
<organism evidence="2 3">
    <name type="scientific">Kuraishia capsulata CBS 1993</name>
    <dbReference type="NCBI Taxonomy" id="1382522"/>
    <lineage>
        <taxon>Eukaryota</taxon>
        <taxon>Fungi</taxon>
        <taxon>Dikarya</taxon>
        <taxon>Ascomycota</taxon>
        <taxon>Saccharomycotina</taxon>
        <taxon>Pichiomycetes</taxon>
        <taxon>Pichiales</taxon>
        <taxon>Pichiaceae</taxon>
        <taxon>Kuraishia</taxon>
    </lineage>
</organism>
<evidence type="ECO:0000313" key="2">
    <source>
        <dbReference type="EMBL" id="CDK25796.1"/>
    </source>
</evidence>
<name>W6MI49_9ASCO</name>
<evidence type="ECO:0000256" key="1">
    <source>
        <dbReference type="SAM" id="MobiDB-lite"/>
    </source>
</evidence>
<reference evidence="2" key="1">
    <citation type="submission" date="2013-12" db="EMBL/GenBank/DDBJ databases">
        <authorList>
            <person name="Genoscope - CEA"/>
        </authorList>
    </citation>
    <scope>NUCLEOTIDE SEQUENCE</scope>
    <source>
        <strain evidence="2">CBS 1993</strain>
    </source>
</reference>